<dbReference type="AlphaFoldDB" id="A0A382AW57"/>
<name>A0A382AW57_9ZZZZ</name>
<evidence type="ECO:0000313" key="1">
    <source>
        <dbReference type="EMBL" id="SVB05776.1"/>
    </source>
</evidence>
<sequence>MKPAVNATNTLYGLNMTVWVDANESVTPYEFNIDAAEYFAEVSEEIYMIAEPMRQGLF</sequence>
<dbReference type="EMBL" id="UINC01027105">
    <property type="protein sequence ID" value="SVB05776.1"/>
    <property type="molecule type" value="Genomic_DNA"/>
</dbReference>
<gene>
    <name evidence="1" type="ORF">METZ01_LOCUS158630</name>
</gene>
<proteinExistence type="predicted"/>
<organism evidence="1">
    <name type="scientific">marine metagenome</name>
    <dbReference type="NCBI Taxonomy" id="408172"/>
    <lineage>
        <taxon>unclassified sequences</taxon>
        <taxon>metagenomes</taxon>
        <taxon>ecological metagenomes</taxon>
    </lineage>
</organism>
<reference evidence="1" key="1">
    <citation type="submission" date="2018-05" db="EMBL/GenBank/DDBJ databases">
        <authorList>
            <person name="Lanie J.A."/>
            <person name="Ng W.-L."/>
            <person name="Kazmierczak K.M."/>
            <person name="Andrzejewski T.M."/>
            <person name="Davidsen T.M."/>
            <person name="Wayne K.J."/>
            <person name="Tettelin H."/>
            <person name="Glass J.I."/>
            <person name="Rusch D."/>
            <person name="Podicherti R."/>
            <person name="Tsui H.-C.T."/>
            <person name="Winkler M.E."/>
        </authorList>
    </citation>
    <scope>NUCLEOTIDE SEQUENCE</scope>
</reference>
<accession>A0A382AW57</accession>
<protein>
    <submittedName>
        <fullName evidence="1">Uncharacterized protein</fullName>
    </submittedName>
</protein>